<keyword evidence="3" id="KW-1185">Reference proteome</keyword>
<dbReference type="EMBL" id="JACASE010000015">
    <property type="protein sequence ID" value="KAF6405120.1"/>
    <property type="molecule type" value="Genomic_DNA"/>
</dbReference>
<sequence>MLTHGSHVKVTQNQARETKDSTHGISDPSDRPADEVRAHPSYGSEIRVSGSLSDLPGVYPTPGLRRRSVAELEPSIWPRCVLRRREHGPLGQTRQKPPLPWPRCPGQLFSPRRASPPGHDLVPHHRQLDGTVRGWDIPREMSFPPGSPQTHLSSGFSAGGGRARR</sequence>
<accession>A0A7J8C2R3</accession>
<evidence type="ECO:0000313" key="2">
    <source>
        <dbReference type="EMBL" id="KAF6405120.1"/>
    </source>
</evidence>
<feature type="region of interest" description="Disordered" evidence="1">
    <location>
        <begin position="1"/>
        <end position="70"/>
    </location>
</feature>
<reference evidence="2 3" key="1">
    <citation type="journal article" date="2020" name="Nature">
        <title>Six reference-quality genomes reveal evolution of bat adaptations.</title>
        <authorList>
            <person name="Jebb D."/>
            <person name="Huang Z."/>
            <person name="Pippel M."/>
            <person name="Hughes G.M."/>
            <person name="Lavrichenko K."/>
            <person name="Devanna P."/>
            <person name="Winkler S."/>
            <person name="Jermiin L.S."/>
            <person name="Skirmuntt E.C."/>
            <person name="Katzourakis A."/>
            <person name="Burkitt-Gray L."/>
            <person name="Ray D.A."/>
            <person name="Sullivan K.A.M."/>
            <person name="Roscito J.G."/>
            <person name="Kirilenko B.M."/>
            <person name="Davalos L.M."/>
            <person name="Corthals A.P."/>
            <person name="Power M.L."/>
            <person name="Jones G."/>
            <person name="Ransome R.D."/>
            <person name="Dechmann D.K.N."/>
            <person name="Locatelli A.G."/>
            <person name="Puechmaille S.J."/>
            <person name="Fedrigo O."/>
            <person name="Jarvis E.D."/>
            <person name="Hiller M."/>
            <person name="Vernes S.C."/>
            <person name="Myers E.W."/>
            <person name="Teeling E.C."/>
        </authorList>
    </citation>
    <scope>NUCLEOTIDE SEQUENCE [LARGE SCALE GENOMIC DNA]</scope>
    <source>
        <strain evidence="2">MRouAeg1</strain>
        <tissue evidence="2">Muscle</tissue>
    </source>
</reference>
<organism evidence="2 3">
    <name type="scientific">Rousettus aegyptiacus</name>
    <name type="common">Egyptian fruit bat</name>
    <name type="synonym">Pteropus aegyptiacus</name>
    <dbReference type="NCBI Taxonomy" id="9407"/>
    <lineage>
        <taxon>Eukaryota</taxon>
        <taxon>Metazoa</taxon>
        <taxon>Chordata</taxon>
        <taxon>Craniata</taxon>
        <taxon>Vertebrata</taxon>
        <taxon>Euteleostomi</taxon>
        <taxon>Mammalia</taxon>
        <taxon>Eutheria</taxon>
        <taxon>Laurasiatheria</taxon>
        <taxon>Chiroptera</taxon>
        <taxon>Yinpterochiroptera</taxon>
        <taxon>Pteropodoidea</taxon>
        <taxon>Pteropodidae</taxon>
        <taxon>Rousettinae</taxon>
        <taxon>Rousettus</taxon>
    </lineage>
</organism>
<dbReference type="AlphaFoldDB" id="A0A7J8C2R3"/>
<gene>
    <name evidence="2" type="ORF">HJG63_009430</name>
</gene>
<proteinExistence type="predicted"/>
<feature type="region of interest" description="Disordered" evidence="1">
    <location>
        <begin position="88"/>
        <end position="165"/>
    </location>
</feature>
<feature type="compositionally biased region" description="Basic and acidic residues" evidence="1">
    <location>
        <begin position="16"/>
        <end position="38"/>
    </location>
</feature>
<evidence type="ECO:0000256" key="1">
    <source>
        <dbReference type="SAM" id="MobiDB-lite"/>
    </source>
</evidence>
<protein>
    <submittedName>
        <fullName evidence="2">Uncharacterized protein</fullName>
    </submittedName>
</protein>
<comment type="caution">
    <text evidence="2">The sequence shown here is derived from an EMBL/GenBank/DDBJ whole genome shotgun (WGS) entry which is preliminary data.</text>
</comment>
<dbReference type="Proteomes" id="UP000593571">
    <property type="component" value="Unassembled WGS sequence"/>
</dbReference>
<evidence type="ECO:0000313" key="3">
    <source>
        <dbReference type="Proteomes" id="UP000593571"/>
    </source>
</evidence>
<name>A0A7J8C2R3_ROUAE</name>